<organism evidence="4 5">
    <name type="scientific">Celeribacter ethanolicus</name>
    <dbReference type="NCBI Taxonomy" id="1758178"/>
    <lineage>
        <taxon>Bacteria</taxon>
        <taxon>Pseudomonadati</taxon>
        <taxon>Pseudomonadota</taxon>
        <taxon>Alphaproteobacteria</taxon>
        <taxon>Rhodobacterales</taxon>
        <taxon>Roseobacteraceae</taxon>
        <taxon>Celeribacter</taxon>
    </lineage>
</organism>
<dbReference type="Proteomes" id="UP000217935">
    <property type="component" value="Chromosome"/>
</dbReference>
<dbReference type="Gene3D" id="3.40.630.30">
    <property type="match status" value="1"/>
</dbReference>
<gene>
    <name evidence="4" type="ORF">CEW89_19345</name>
</gene>
<dbReference type="InterPro" id="IPR016181">
    <property type="entry name" value="Acyl_CoA_acyltransferase"/>
</dbReference>
<dbReference type="PROSITE" id="PS51186">
    <property type="entry name" value="GNAT"/>
    <property type="match status" value="1"/>
</dbReference>
<dbReference type="InterPro" id="IPR050832">
    <property type="entry name" value="Bact_Acetyltransf"/>
</dbReference>
<dbReference type="STRING" id="1758178.GCA_001550095_00930"/>
<evidence type="ECO:0000259" key="3">
    <source>
        <dbReference type="PROSITE" id="PS51186"/>
    </source>
</evidence>
<accession>A0A291GGN7</accession>
<proteinExistence type="predicted"/>
<evidence type="ECO:0000256" key="2">
    <source>
        <dbReference type="ARBA" id="ARBA00023315"/>
    </source>
</evidence>
<evidence type="ECO:0000313" key="4">
    <source>
        <dbReference type="EMBL" id="ATG49539.1"/>
    </source>
</evidence>
<reference evidence="4 5" key="1">
    <citation type="submission" date="2017-06" db="EMBL/GenBank/DDBJ databases">
        <title>Celeribacter sp. TSPH2 complete genome sequence.</title>
        <authorList>
            <person name="Woo J.-H."/>
            <person name="Kim H.-S."/>
        </authorList>
    </citation>
    <scope>NUCLEOTIDE SEQUENCE [LARGE SCALE GENOMIC DNA]</scope>
    <source>
        <strain evidence="4 5">TSPH2</strain>
    </source>
</reference>
<keyword evidence="1 4" id="KW-0808">Transferase</keyword>
<feature type="domain" description="N-acetyltransferase" evidence="3">
    <location>
        <begin position="13"/>
        <end position="160"/>
    </location>
</feature>
<keyword evidence="2" id="KW-0012">Acyltransferase</keyword>
<protein>
    <submittedName>
        <fullName evidence="4">GNAT family N-acetyltransferase</fullName>
    </submittedName>
</protein>
<sequence>MWMSGAMSETMPPMLRPAVPEDVAAITDLVVTAFAQYTPLIGKPPAPALYDYAEIVARGRVTVAVRGAAVLGVVFIYPEEDGAMMLDVLAVSETARGQGLARRLIEAAEAQAGDEGAALMRVYTNEVMAGPQALYPKLGYHETHRGESDGYQRIHYEKAL</sequence>
<name>A0A291GGN7_9RHOB</name>
<keyword evidence="5" id="KW-1185">Reference proteome</keyword>
<dbReference type="SUPFAM" id="SSF55729">
    <property type="entry name" value="Acyl-CoA N-acyltransferases (Nat)"/>
    <property type="match status" value="1"/>
</dbReference>
<dbReference type="CDD" id="cd04301">
    <property type="entry name" value="NAT_SF"/>
    <property type="match status" value="1"/>
</dbReference>
<dbReference type="KEGG" id="ceh:CEW89_19345"/>
<evidence type="ECO:0000256" key="1">
    <source>
        <dbReference type="ARBA" id="ARBA00022679"/>
    </source>
</evidence>
<evidence type="ECO:0000313" key="5">
    <source>
        <dbReference type="Proteomes" id="UP000217935"/>
    </source>
</evidence>
<dbReference type="GO" id="GO:0016747">
    <property type="term" value="F:acyltransferase activity, transferring groups other than amino-acyl groups"/>
    <property type="evidence" value="ECO:0007669"/>
    <property type="project" value="InterPro"/>
</dbReference>
<dbReference type="AlphaFoldDB" id="A0A291GGN7"/>
<dbReference type="EMBL" id="CP022196">
    <property type="protein sequence ID" value="ATG49539.1"/>
    <property type="molecule type" value="Genomic_DNA"/>
</dbReference>
<dbReference type="PANTHER" id="PTHR43877">
    <property type="entry name" value="AMINOALKYLPHOSPHONATE N-ACETYLTRANSFERASE-RELATED-RELATED"/>
    <property type="match status" value="1"/>
</dbReference>
<dbReference type="Pfam" id="PF13508">
    <property type="entry name" value="Acetyltransf_7"/>
    <property type="match status" value="1"/>
</dbReference>
<dbReference type="InterPro" id="IPR000182">
    <property type="entry name" value="GNAT_dom"/>
</dbReference>
<dbReference type="PANTHER" id="PTHR43877:SF2">
    <property type="entry name" value="AMINOALKYLPHOSPHONATE N-ACETYLTRANSFERASE-RELATED"/>
    <property type="match status" value="1"/>
</dbReference>